<keyword evidence="11 13" id="KW-0998">Cell outer membrane</keyword>
<proteinExistence type="inferred from homology"/>
<comment type="caution">
    <text evidence="15">The sequence shown here is derived from an EMBL/GenBank/DDBJ whole genome shotgun (WGS) entry which is preliminary data.</text>
</comment>
<feature type="signal peptide" evidence="14">
    <location>
        <begin position="1"/>
        <end position="23"/>
    </location>
</feature>
<dbReference type="RefSeq" id="WP_142903001.1">
    <property type="nucleotide sequence ID" value="NZ_ML660088.1"/>
</dbReference>
<evidence type="ECO:0000256" key="10">
    <source>
        <dbReference type="ARBA" id="ARBA00023186"/>
    </source>
</evidence>
<dbReference type="GO" id="GO:0015031">
    <property type="term" value="P:protein transport"/>
    <property type="evidence" value="ECO:0007669"/>
    <property type="project" value="UniProtKB-KW"/>
</dbReference>
<evidence type="ECO:0000256" key="13">
    <source>
        <dbReference type="HAMAP-Rule" id="MF_00233"/>
    </source>
</evidence>
<dbReference type="OrthoDB" id="9797618at2"/>
<comment type="subcellular location">
    <subcellularLocation>
        <location evidence="1">Cell outer membrane</location>
        <topology evidence="1">Lipid-anchor</topology>
    </subcellularLocation>
</comment>
<organism evidence="15 16">
    <name type="scientific">Exilibacterium tricleocarpae</name>
    <dbReference type="NCBI Taxonomy" id="2591008"/>
    <lineage>
        <taxon>Bacteria</taxon>
        <taxon>Pseudomonadati</taxon>
        <taxon>Pseudomonadota</taxon>
        <taxon>Gammaproteobacteria</taxon>
        <taxon>Cellvibrionales</taxon>
        <taxon>Cellvibrionaceae</taxon>
        <taxon>Exilibacterium</taxon>
    </lineage>
</organism>
<dbReference type="GO" id="GO:0009279">
    <property type="term" value="C:cell outer membrane"/>
    <property type="evidence" value="ECO:0007669"/>
    <property type="project" value="UniProtKB-SubCell"/>
</dbReference>
<evidence type="ECO:0000256" key="3">
    <source>
        <dbReference type="ARBA" id="ARBA00011245"/>
    </source>
</evidence>
<evidence type="ECO:0000256" key="12">
    <source>
        <dbReference type="ARBA" id="ARBA00023288"/>
    </source>
</evidence>
<dbReference type="NCBIfam" id="TIGR00548">
    <property type="entry name" value="lolB"/>
    <property type="match status" value="1"/>
</dbReference>
<keyword evidence="10 13" id="KW-0143">Chaperone</keyword>
<reference evidence="15 16" key="1">
    <citation type="submission" date="2019-06" db="EMBL/GenBank/DDBJ databases">
        <title>Whole genome sequence for Cellvibrionaceae sp. R142.</title>
        <authorList>
            <person name="Wang G."/>
        </authorList>
    </citation>
    <scope>NUCLEOTIDE SEQUENCE [LARGE SCALE GENOMIC DNA]</scope>
    <source>
        <strain evidence="15 16">R142</strain>
    </source>
</reference>
<evidence type="ECO:0000256" key="1">
    <source>
        <dbReference type="ARBA" id="ARBA00004459"/>
    </source>
</evidence>
<keyword evidence="8 13" id="KW-0472">Membrane</keyword>
<evidence type="ECO:0000313" key="16">
    <source>
        <dbReference type="Proteomes" id="UP000319732"/>
    </source>
</evidence>
<evidence type="ECO:0000256" key="11">
    <source>
        <dbReference type="ARBA" id="ARBA00023237"/>
    </source>
</evidence>
<evidence type="ECO:0000256" key="7">
    <source>
        <dbReference type="ARBA" id="ARBA00022927"/>
    </source>
</evidence>
<dbReference type="InterPro" id="IPR029046">
    <property type="entry name" value="LolA/LolB/LppX"/>
</dbReference>
<accession>A0A545U5P2</accession>
<evidence type="ECO:0000256" key="2">
    <source>
        <dbReference type="ARBA" id="ARBA00009696"/>
    </source>
</evidence>
<evidence type="ECO:0000256" key="9">
    <source>
        <dbReference type="ARBA" id="ARBA00023139"/>
    </source>
</evidence>
<evidence type="ECO:0000256" key="8">
    <source>
        <dbReference type="ARBA" id="ARBA00023136"/>
    </source>
</evidence>
<evidence type="ECO:0000256" key="4">
    <source>
        <dbReference type="ARBA" id="ARBA00016202"/>
    </source>
</evidence>
<keyword evidence="5 13" id="KW-0813">Transport</keyword>
<dbReference type="InterPro" id="IPR004565">
    <property type="entry name" value="OM_lipoprot_LolB"/>
</dbReference>
<dbReference type="Pfam" id="PF03550">
    <property type="entry name" value="LolB"/>
    <property type="match status" value="1"/>
</dbReference>
<dbReference type="Proteomes" id="UP000319732">
    <property type="component" value="Unassembled WGS sequence"/>
</dbReference>
<keyword evidence="16" id="KW-1185">Reference proteome</keyword>
<keyword evidence="12 15" id="KW-0449">Lipoprotein</keyword>
<evidence type="ECO:0000313" key="15">
    <source>
        <dbReference type="EMBL" id="TQV84795.1"/>
    </source>
</evidence>
<evidence type="ECO:0000256" key="5">
    <source>
        <dbReference type="ARBA" id="ARBA00022448"/>
    </source>
</evidence>
<dbReference type="HAMAP" id="MF_00233">
    <property type="entry name" value="LolB"/>
    <property type="match status" value="1"/>
</dbReference>
<sequence>MTFTGLCRRSLWLVLAALLGGCAGQPKLPPIDNWDAYQQQLAQLHNWQLRGKLGVRMPADSGSVTLDWEQEASLYAIRLSGPFGQGTTWIRGNRRQVQLEQAGQPPLSAGTPEELIQSALGWDIPVRDLYYWVRGIPAPRAPVASQEKTANGALAYLEQSGWQLSYSRYNTVGPWQLPGKIVAIRDPLKLTLVIRQWEVGDR</sequence>
<dbReference type="AlphaFoldDB" id="A0A545U5P2"/>
<protein>
    <recommendedName>
        <fullName evidence="4 13">Outer-membrane lipoprotein LolB</fullName>
    </recommendedName>
</protein>
<evidence type="ECO:0000256" key="14">
    <source>
        <dbReference type="SAM" id="SignalP"/>
    </source>
</evidence>
<dbReference type="SUPFAM" id="SSF89392">
    <property type="entry name" value="Prokaryotic lipoproteins and lipoprotein localization factors"/>
    <property type="match status" value="1"/>
</dbReference>
<dbReference type="GO" id="GO:0044874">
    <property type="term" value="P:lipoprotein localization to outer membrane"/>
    <property type="evidence" value="ECO:0007669"/>
    <property type="project" value="UniProtKB-UniRule"/>
</dbReference>
<dbReference type="Gene3D" id="2.50.20.10">
    <property type="entry name" value="Lipoprotein localisation LolA/LolB/LppX"/>
    <property type="match status" value="1"/>
</dbReference>
<dbReference type="EMBL" id="VHSG01000005">
    <property type="protein sequence ID" value="TQV84795.1"/>
    <property type="molecule type" value="Genomic_DNA"/>
</dbReference>
<keyword evidence="6 14" id="KW-0732">Signal</keyword>
<gene>
    <name evidence="13 15" type="primary">lolB</name>
    <name evidence="15" type="ORF">FKG94_04560</name>
</gene>
<comment type="function">
    <text evidence="13">Plays a critical role in the incorporation of lipoproteins in the outer membrane after they are released by the LolA protein.</text>
</comment>
<keyword evidence="7 13" id="KW-0653">Protein transport</keyword>
<feature type="chain" id="PRO_5021999783" description="Outer-membrane lipoprotein LolB" evidence="14">
    <location>
        <begin position="24"/>
        <end position="202"/>
    </location>
</feature>
<comment type="subunit">
    <text evidence="3 13">Monomer.</text>
</comment>
<comment type="similarity">
    <text evidence="2 13">Belongs to the LolB family.</text>
</comment>
<keyword evidence="9" id="KW-0564">Palmitate</keyword>
<dbReference type="CDD" id="cd16326">
    <property type="entry name" value="LolB"/>
    <property type="match status" value="1"/>
</dbReference>
<evidence type="ECO:0000256" key="6">
    <source>
        <dbReference type="ARBA" id="ARBA00022729"/>
    </source>
</evidence>
<name>A0A545U5P2_9GAMM</name>